<dbReference type="EMBL" id="LYXU01000138">
    <property type="protein sequence ID" value="OBS15716.1"/>
    <property type="molecule type" value="Genomic_DNA"/>
</dbReference>
<evidence type="ECO:0000256" key="1">
    <source>
        <dbReference type="SAM" id="MobiDB-lite"/>
    </source>
</evidence>
<dbReference type="Proteomes" id="UP000091967">
    <property type="component" value="Unassembled WGS sequence"/>
</dbReference>
<keyword evidence="3" id="KW-1185">Reference proteome</keyword>
<evidence type="ECO:0000313" key="2">
    <source>
        <dbReference type="EMBL" id="OBS15716.1"/>
    </source>
</evidence>
<protein>
    <submittedName>
        <fullName evidence="2">Uncharacterized protein</fullName>
    </submittedName>
</protein>
<comment type="caution">
    <text evidence="2">The sequence shown here is derived from an EMBL/GenBank/DDBJ whole genome shotgun (WGS) entry which is preliminary data.</text>
</comment>
<evidence type="ECO:0000313" key="3">
    <source>
        <dbReference type="Proteomes" id="UP000091967"/>
    </source>
</evidence>
<sequence length="113" mass="12756">MSVRDFMHKRNVRPPPILHSLSLRRSKSQKHLQQELTLETGASQGHGAQAAEKNMNVSSWFEPMDIDQEDTPRDIEMVVPTIVVHPPSDDDCDMQEETADVEMICTGQATVTR</sequence>
<name>A0A1B8A5G0_FUSPO</name>
<feature type="region of interest" description="Disordered" evidence="1">
    <location>
        <begin position="1"/>
        <end position="33"/>
    </location>
</feature>
<accession>A0A1B8A5G0</accession>
<proteinExistence type="predicted"/>
<organism evidence="2 3">
    <name type="scientific">Fusarium poae</name>
    <dbReference type="NCBI Taxonomy" id="36050"/>
    <lineage>
        <taxon>Eukaryota</taxon>
        <taxon>Fungi</taxon>
        <taxon>Dikarya</taxon>
        <taxon>Ascomycota</taxon>
        <taxon>Pezizomycotina</taxon>
        <taxon>Sordariomycetes</taxon>
        <taxon>Hypocreomycetidae</taxon>
        <taxon>Hypocreales</taxon>
        <taxon>Nectriaceae</taxon>
        <taxon>Fusarium</taxon>
    </lineage>
</organism>
<gene>
    <name evidence="2" type="ORF">FPOA_13499</name>
</gene>
<dbReference type="AlphaFoldDB" id="A0A1B8A5G0"/>
<reference evidence="2 3" key="1">
    <citation type="submission" date="2016-06" db="EMBL/GenBank/DDBJ databases">
        <title>Living apart together: crosstalk between the core and supernumerary genomes in a fungal plant pathogen.</title>
        <authorList>
            <person name="Vanheule A."/>
            <person name="Audenaert K."/>
            <person name="Warris S."/>
            <person name="Van De Geest H."/>
            <person name="Schijlen E."/>
            <person name="Hofte M."/>
            <person name="De Saeger S."/>
            <person name="Haesaert G."/>
            <person name="Waalwijk C."/>
            <person name="Van Der Lee T."/>
        </authorList>
    </citation>
    <scope>NUCLEOTIDE SEQUENCE [LARGE SCALE GENOMIC DNA]</scope>
    <source>
        <strain evidence="2 3">2516</strain>
    </source>
</reference>